<dbReference type="SUPFAM" id="SSF53474">
    <property type="entry name" value="alpha/beta-Hydrolases"/>
    <property type="match status" value="1"/>
</dbReference>
<dbReference type="Pfam" id="PF10503">
    <property type="entry name" value="Esterase_PHB"/>
    <property type="match status" value="1"/>
</dbReference>
<dbReference type="EMBL" id="BKZW01000002">
    <property type="protein sequence ID" value="GER89951.1"/>
    <property type="molecule type" value="Genomic_DNA"/>
</dbReference>
<organism evidence="4 5">
    <name type="scientific">Dictyobacter vulcani</name>
    <dbReference type="NCBI Taxonomy" id="2607529"/>
    <lineage>
        <taxon>Bacteria</taxon>
        <taxon>Bacillati</taxon>
        <taxon>Chloroflexota</taxon>
        <taxon>Ktedonobacteria</taxon>
        <taxon>Ktedonobacterales</taxon>
        <taxon>Dictyobacteraceae</taxon>
        <taxon>Dictyobacter</taxon>
    </lineage>
</organism>
<accession>A0A5J4KU09</accession>
<evidence type="ECO:0000256" key="3">
    <source>
        <dbReference type="SAM" id="SignalP"/>
    </source>
</evidence>
<evidence type="ECO:0000313" key="4">
    <source>
        <dbReference type="EMBL" id="GER89951.1"/>
    </source>
</evidence>
<gene>
    <name evidence="4" type="ORF">KDW_41130</name>
</gene>
<dbReference type="AlphaFoldDB" id="A0A5J4KU09"/>
<name>A0A5J4KU09_9CHLR</name>
<sequence>MFKLFTRWCTLAVFVGCLLLFQRSPAAHAATAGKLQQFSYFGSAGLYTYDVYTPANYQVGTSVPLIVVLSGCTVDSSTMAADTGMDTLADQKQFVVAYLQQEVFANPALCWNFFSPSNQYRGLDEAAEIAGITQTVENSTSRWTINKHRVYITGISSGGAMAVNMGAAYPDLYTAIGVHSGVEYQAVTAFSLSASVTGGPPPVLQGDLAYQTMGRYARVVPTIDIQGTVDTVVWPVNGDQVIQQWMETDHDASGGTYNASYSNPSTTTHGQVSGGHAYTTYTWNNNSGQEIEEYWVVNGMGHAWSGGSGLWGIPRVRAQIWPCTIFSCASVIEQTQSPVTQRLARGYICWQASLCYHINSNEREYIYANSPIGNQWY</sequence>
<dbReference type="InterPro" id="IPR010126">
    <property type="entry name" value="Esterase_phb"/>
</dbReference>
<feature type="chain" id="PRO_5023859727" description="Esterase" evidence="3">
    <location>
        <begin position="30"/>
        <end position="377"/>
    </location>
</feature>
<comment type="caution">
    <text evidence="4">The sequence shown here is derived from an EMBL/GenBank/DDBJ whole genome shotgun (WGS) entry which is preliminary data.</text>
</comment>
<dbReference type="InterPro" id="IPR050955">
    <property type="entry name" value="Plant_Biomass_Hydrol_Est"/>
</dbReference>
<dbReference type="PANTHER" id="PTHR43037">
    <property type="entry name" value="UNNAMED PRODUCT-RELATED"/>
    <property type="match status" value="1"/>
</dbReference>
<dbReference type="GO" id="GO:0016787">
    <property type="term" value="F:hydrolase activity"/>
    <property type="evidence" value="ECO:0007669"/>
    <property type="project" value="UniProtKB-KW"/>
</dbReference>
<dbReference type="Gene3D" id="3.40.50.1820">
    <property type="entry name" value="alpha/beta hydrolase"/>
    <property type="match status" value="1"/>
</dbReference>
<evidence type="ECO:0000256" key="2">
    <source>
        <dbReference type="ARBA" id="ARBA00022801"/>
    </source>
</evidence>
<feature type="signal peptide" evidence="3">
    <location>
        <begin position="1"/>
        <end position="29"/>
    </location>
</feature>
<dbReference type="PANTHER" id="PTHR43037:SF1">
    <property type="entry name" value="BLL1128 PROTEIN"/>
    <property type="match status" value="1"/>
</dbReference>
<keyword evidence="5" id="KW-1185">Reference proteome</keyword>
<dbReference type="InterPro" id="IPR029058">
    <property type="entry name" value="AB_hydrolase_fold"/>
</dbReference>
<keyword evidence="2" id="KW-0378">Hydrolase</keyword>
<evidence type="ECO:0000313" key="5">
    <source>
        <dbReference type="Proteomes" id="UP000326912"/>
    </source>
</evidence>
<dbReference type="GO" id="GO:0005576">
    <property type="term" value="C:extracellular region"/>
    <property type="evidence" value="ECO:0007669"/>
    <property type="project" value="InterPro"/>
</dbReference>
<dbReference type="Proteomes" id="UP000326912">
    <property type="component" value="Unassembled WGS sequence"/>
</dbReference>
<dbReference type="RefSeq" id="WP_151757749.1">
    <property type="nucleotide sequence ID" value="NZ_BKZW01000002.1"/>
</dbReference>
<proteinExistence type="predicted"/>
<keyword evidence="1 3" id="KW-0732">Signal</keyword>
<protein>
    <recommendedName>
        <fullName evidence="6">Esterase</fullName>
    </recommendedName>
</protein>
<evidence type="ECO:0000256" key="1">
    <source>
        <dbReference type="ARBA" id="ARBA00022729"/>
    </source>
</evidence>
<evidence type="ECO:0008006" key="6">
    <source>
        <dbReference type="Google" id="ProtNLM"/>
    </source>
</evidence>
<reference evidence="4 5" key="1">
    <citation type="submission" date="2019-10" db="EMBL/GenBank/DDBJ databases">
        <title>Dictyobacter vulcani sp. nov., within the class Ktedonobacteria, isolated from soil of volcanic Mt. Zao.</title>
        <authorList>
            <person name="Zheng Y."/>
            <person name="Wang C.M."/>
            <person name="Sakai Y."/>
            <person name="Abe K."/>
            <person name="Yokota A."/>
            <person name="Yabe S."/>
        </authorList>
    </citation>
    <scope>NUCLEOTIDE SEQUENCE [LARGE SCALE GENOMIC DNA]</scope>
    <source>
        <strain evidence="4 5">W12</strain>
    </source>
</reference>